<dbReference type="KEGG" id="psoj:PHYSODRAFT_375196"/>
<dbReference type="AlphaFoldDB" id="G4YVQ2"/>
<organism evidence="1 2">
    <name type="scientific">Phytophthora sojae (strain P6497)</name>
    <name type="common">Soybean stem and root rot agent</name>
    <name type="synonym">Phytophthora megasperma f. sp. glycines</name>
    <dbReference type="NCBI Taxonomy" id="1094619"/>
    <lineage>
        <taxon>Eukaryota</taxon>
        <taxon>Sar</taxon>
        <taxon>Stramenopiles</taxon>
        <taxon>Oomycota</taxon>
        <taxon>Peronosporomycetes</taxon>
        <taxon>Peronosporales</taxon>
        <taxon>Peronosporaceae</taxon>
        <taxon>Phytophthora</taxon>
    </lineage>
</organism>
<protein>
    <submittedName>
        <fullName evidence="1">Uncharacterized protein</fullName>
    </submittedName>
</protein>
<evidence type="ECO:0000313" key="2">
    <source>
        <dbReference type="Proteomes" id="UP000002640"/>
    </source>
</evidence>
<feature type="non-terminal residue" evidence="1">
    <location>
        <position position="89"/>
    </location>
</feature>
<proteinExistence type="predicted"/>
<dbReference type="EMBL" id="JH159152">
    <property type="protein sequence ID" value="EGZ23150.1"/>
    <property type="molecule type" value="Genomic_DNA"/>
</dbReference>
<dbReference type="GeneID" id="20650489"/>
<gene>
    <name evidence="1" type="ORF">PHYSODRAFT_375196</name>
</gene>
<dbReference type="InParanoid" id="G4YVQ2"/>
<feature type="non-terminal residue" evidence="1">
    <location>
        <position position="1"/>
    </location>
</feature>
<reference evidence="1 2" key="1">
    <citation type="journal article" date="2006" name="Science">
        <title>Phytophthora genome sequences uncover evolutionary origins and mechanisms of pathogenesis.</title>
        <authorList>
            <person name="Tyler B.M."/>
            <person name="Tripathy S."/>
            <person name="Zhang X."/>
            <person name="Dehal P."/>
            <person name="Jiang R.H."/>
            <person name="Aerts A."/>
            <person name="Arredondo F.D."/>
            <person name="Baxter L."/>
            <person name="Bensasson D."/>
            <person name="Beynon J.L."/>
            <person name="Chapman J."/>
            <person name="Damasceno C.M."/>
            <person name="Dorrance A.E."/>
            <person name="Dou D."/>
            <person name="Dickerman A.W."/>
            <person name="Dubchak I.L."/>
            <person name="Garbelotto M."/>
            <person name="Gijzen M."/>
            <person name="Gordon S.G."/>
            <person name="Govers F."/>
            <person name="Grunwald N.J."/>
            <person name="Huang W."/>
            <person name="Ivors K.L."/>
            <person name="Jones R.W."/>
            <person name="Kamoun S."/>
            <person name="Krampis K."/>
            <person name="Lamour K.H."/>
            <person name="Lee M.K."/>
            <person name="McDonald W.H."/>
            <person name="Medina M."/>
            <person name="Meijer H.J."/>
            <person name="Nordberg E.K."/>
            <person name="Maclean D.J."/>
            <person name="Ospina-Giraldo M.D."/>
            <person name="Morris P.F."/>
            <person name="Phuntumart V."/>
            <person name="Putnam N.H."/>
            <person name="Rash S."/>
            <person name="Rose J.K."/>
            <person name="Sakihama Y."/>
            <person name="Salamov A.A."/>
            <person name="Savidor A."/>
            <person name="Scheuring C.F."/>
            <person name="Smith B.M."/>
            <person name="Sobral B.W."/>
            <person name="Terry A."/>
            <person name="Torto-Alalibo T.A."/>
            <person name="Win J."/>
            <person name="Xu Z."/>
            <person name="Zhang H."/>
            <person name="Grigoriev I.V."/>
            <person name="Rokhsar D.S."/>
            <person name="Boore J.L."/>
        </authorList>
    </citation>
    <scope>NUCLEOTIDE SEQUENCE [LARGE SCALE GENOMIC DNA]</scope>
    <source>
        <strain evidence="1 2">P6497</strain>
    </source>
</reference>
<dbReference type="RefSeq" id="XP_009518438.1">
    <property type="nucleotide sequence ID" value="XM_009520143.1"/>
</dbReference>
<name>G4YVQ2_PHYSP</name>
<accession>G4YVQ2</accession>
<sequence length="89" mass="9035">LLGGSVAAELNVTVQHDATYAMDLTRGPVCSGVGDLPTGAACPLQGDVAIADCHDRLATFNGTDCVARANAVCVIDAESKWGCVFPVDG</sequence>
<keyword evidence="2" id="KW-1185">Reference proteome</keyword>
<dbReference type="Proteomes" id="UP000002640">
    <property type="component" value="Unassembled WGS sequence"/>
</dbReference>
<evidence type="ECO:0000313" key="1">
    <source>
        <dbReference type="EMBL" id="EGZ23150.1"/>
    </source>
</evidence>